<comment type="caution">
    <text evidence="4">The sequence shown here is derived from an EMBL/GenBank/DDBJ whole genome shotgun (WGS) entry which is preliminary data.</text>
</comment>
<evidence type="ECO:0000313" key="4">
    <source>
        <dbReference type="EMBL" id="OAA52856.1"/>
    </source>
</evidence>
<reference evidence="4 5" key="1">
    <citation type="journal article" date="2016" name="Genome Biol. Evol.">
        <title>Divergent and convergent evolution of fungal pathogenicity.</title>
        <authorList>
            <person name="Shang Y."/>
            <person name="Xiao G."/>
            <person name="Zheng P."/>
            <person name="Cen K."/>
            <person name="Zhan S."/>
            <person name="Wang C."/>
        </authorList>
    </citation>
    <scope>NUCLEOTIDE SEQUENCE [LARGE SCALE GENOMIC DNA]</scope>
    <source>
        <strain evidence="4 5">ARSEF 2679</strain>
    </source>
</reference>
<gene>
    <name evidence="4" type="ORF">ISF_09239</name>
</gene>
<keyword evidence="2" id="KW-1133">Transmembrane helix</keyword>
<feature type="transmembrane region" description="Helical" evidence="2">
    <location>
        <begin position="202"/>
        <end position="219"/>
    </location>
</feature>
<protein>
    <recommendedName>
        <fullName evidence="3">HNH nuclease domain-containing protein</fullName>
    </recommendedName>
</protein>
<evidence type="ECO:0000259" key="3">
    <source>
        <dbReference type="Pfam" id="PF13391"/>
    </source>
</evidence>
<dbReference type="EMBL" id="AZHB01000044">
    <property type="protein sequence ID" value="OAA52856.1"/>
    <property type="molecule type" value="Genomic_DNA"/>
</dbReference>
<evidence type="ECO:0000313" key="5">
    <source>
        <dbReference type="Proteomes" id="UP000076744"/>
    </source>
</evidence>
<keyword evidence="5" id="KW-1185">Reference proteome</keyword>
<keyword evidence="2" id="KW-0812">Transmembrane</keyword>
<dbReference type="RefSeq" id="XP_018699945.1">
    <property type="nucleotide sequence ID" value="XM_018852842.1"/>
</dbReference>
<dbReference type="Proteomes" id="UP000076744">
    <property type="component" value="Unassembled WGS sequence"/>
</dbReference>
<feature type="compositionally biased region" description="Polar residues" evidence="1">
    <location>
        <begin position="1"/>
        <end position="30"/>
    </location>
</feature>
<feature type="domain" description="HNH nuclease" evidence="3">
    <location>
        <begin position="48"/>
        <end position="103"/>
    </location>
</feature>
<organism evidence="4 5">
    <name type="scientific">Cordyceps fumosorosea (strain ARSEF 2679)</name>
    <name type="common">Isaria fumosorosea</name>
    <dbReference type="NCBI Taxonomy" id="1081104"/>
    <lineage>
        <taxon>Eukaryota</taxon>
        <taxon>Fungi</taxon>
        <taxon>Dikarya</taxon>
        <taxon>Ascomycota</taxon>
        <taxon>Pezizomycotina</taxon>
        <taxon>Sordariomycetes</taxon>
        <taxon>Hypocreomycetidae</taxon>
        <taxon>Hypocreales</taxon>
        <taxon>Cordycipitaceae</taxon>
        <taxon>Cordyceps</taxon>
    </lineage>
</organism>
<dbReference type="OrthoDB" id="5416097at2759"/>
<dbReference type="AlphaFoldDB" id="A0A167LAR6"/>
<dbReference type="InterPro" id="IPR003615">
    <property type="entry name" value="HNH_nuc"/>
</dbReference>
<evidence type="ECO:0000256" key="1">
    <source>
        <dbReference type="SAM" id="MobiDB-lite"/>
    </source>
</evidence>
<evidence type="ECO:0000256" key="2">
    <source>
        <dbReference type="SAM" id="Phobius"/>
    </source>
</evidence>
<proteinExistence type="predicted"/>
<sequence>MAAKSTNTTPKHEQGPTTFQAPKPRSQYQAENAKRRDGNMEILTNNMTGIDAAHILPYGMTSTSDGARLRVLIESEELPSSTWNLLTPNCYVHRPYDKGLIAFRPERITKMIKDSEEIFHVHLSIHWLGENCHQMLRVCQAHREPNAGHVHIAGRVSRKRGNIGTFTMYTKGQRVADGTETEIGFPDLDDAQKMVDRLAMSWFMRMILFLAGGAGIPFGDPRDNEEQHDPRS</sequence>
<accession>A0A167LAR6</accession>
<feature type="region of interest" description="Disordered" evidence="1">
    <location>
        <begin position="1"/>
        <end position="35"/>
    </location>
</feature>
<dbReference type="Pfam" id="PF13391">
    <property type="entry name" value="HNH_2"/>
    <property type="match status" value="1"/>
</dbReference>
<name>A0A167LAR6_CORFA</name>
<dbReference type="GeneID" id="30025531"/>
<keyword evidence="2" id="KW-0472">Membrane</keyword>